<organism evidence="2 3">
    <name type="scientific">Lentibacillus populi</name>
    <dbReference type="NCBI Taxonomy" id="1827502"/>
    <lineage>
        <taxon>Bacteria</taxon>
        <taxon>Bacillati</taxon>
        <taxon>Bacillota</taxon>
        <taxon>Bacilli</taxon>
        <taxon>Bacillales</taxon>
        <taxon>Bacillaceae</taxon>
        <taxon>Lentibacillus</taxon>
    </lineage>
</organism>
<evidence type="ECO:0000313" key="2">
    <source>
        <dbReference type="EMBL" id="GGB60753.1"/>
    </source>
</evidence>
<evidence type="ECO:0000313" key="3">
    <source>
        <dbReference type="Proteomes" id="UP000621492"/>
    </source>
</evidence>
<sequence length="200" mass="22740">MDNDKTNTKPSEMNPEDLPDVRAFHDEFTRDFLQSAEETREGYYPFLSGTGAYKMDFPAGGVIGEQGYSKEKKDFESFIIGVENDNGTESSIEMKYYSYKRSEFASSGMGNLEKSMGKELQFKKVSQQGKTYYFAPFKRDSNIYGYASFIQNEVDGGGILVIYTTECNESGTECEKIKESEKEKIVSWLKSIEFIQLNKG</sequence>
<dbReference type="RefSeq" id="WP_102415433.1">
    <property type="nucleotide sequence ID" value="NZ_BMJD01000062.1"/>
</dbReference>
<dbReference type="AlphaFoldDB" id="A0A9W5X7E3"/>
<accession>A0A9W5X7E3</accession>
<dbReference type="EMBL" id="BMJD01000062">
    <property type="protein sequence ID" value="GGB60753.1"/>
    <property type="molecule type" value="Genomic_DNA"/>
</dbReference>
<evidence type="ECO:0000256" key="1">
    <source>
        <dbReference type="SAM" id="MobiDB-lite"/>
    </source>
</evidence>
<reference evidence="2" key="2">
    <citation type="submission" date="2020-09" db="EMBL/GenBank/DDBJ databases">
        <authorList>
            <person name="Sun Q."/>
            <person name="Zhou Y."/>
        </authorList>
    </citation>
    <scope>NUCLEOTIDE SEQUENCE</scope>
    <source>
        <strain evidence="2">CGMCC 1.15454</strain>
    </source>
</reference>
<proteinExistence type="predicted"/>
<gene>
    <name evidence="2" type="ORF">GCM10011409_42600</name>
</gene>
<reference evidence="2" key="1">
    <citation type="journal article" date="2014" name="Int. J. Syst. Evol. Microbiol.">
        <title>Complete genome sequence of Corynebacterium casei LMG S-19264T (=DSM 44701T), isolated from a smear-ripened cheese.</title>
        <authorList>
            <consortium name="US DOE Joint Genome Institute (JGI-PGF)"/>
            <person name="Walter F."/>
            <person name="Albersmeier A."/>
            <person name="Kalinowski J."/>
            <person name="Ruckert C."/>
        </authorList>
    </citation>
    <scope>NUCLEOTIDE SEQUENCE</scope>
    <source>
        <strain evidence="2">CGMCC 1.15454</strain>
    </source>
</reference>
<comment type="caution">
    <text evidence="2">The sequence shown here is derived from an EMBL/GenBank/DDBJ whole genome shotgun (WGS) entry which is preliminary data.</text>
</comment>
<protein>
    <submittedName>
        <fullName evidence="2">Uncharacterized protein</fullName>
    </submittedName>
</protein>
<name>A0A9W5X7E3_9BACI</name>
<feature type="region of interest" description="Disordered" evidence="1">
    <location>
        <begin position="1"/>
        <end position="21"/>
    </location>
</feature>
<keyword evidence="3" id="KW-1185">Reference proteome</keyword>
<dbReference type="Proteomes" id="UP000621492">
    <property type="component" value="Unassembled WGS sequence"/>
</dbReference>